<dbReference type="Proteomes" id="UP001464891">
    <property type="component" value="Unassembled WGS sequence"/>
</dbReference>
<gene>
    <name evidence="2" type="primary">hpsE</name>
    <name evidence="2" type="ORF">NC998_01480</name>
</gene>
<dbReference type="SUPFAM" id="SSF53448">
    <property type="entry name" value="Nucleotide-diphospho-sugar transferases"/>
    <property type="match status" value="1"/>
</dbReference>
<dbReference type="InterPro" id="IPR050834">
    <property type="entry name" value="Glycosyltransf_2"/>
</dbReference>
<dbReference type="Pfam" id="PF00535">
    <property type="entry name" value="Glycos_transf_2"/>
    <property type="match status" value="1"/>
</dbReference>
<dbReference type="NCBIfam" id="NF038302">
    <property type="entry name" value="EPS_HpsE"/>
    <property type="match status" value="1"/>
</dbReference>
<accession>A0ABV0J1W7</accession>
<dbReference type="PANTHER" id="PTHR43685">
    <property type="entry name" value="GLYCOSYLTRANSFERASE"/>
    <property type="match status" value="1"/>
</dbReference>
<protein>
    <submittedName>
        <fullName evidence="2">Hormogonium polysaccharide biosynthesis glycosyltransferase HpsE</fullName>
    </submittedName>
</protein>
<dbReference type="Gene3D" id="3.90.550.10">
    <property type="entry name" value="Spore Coat Polysaccharide Biosynthesis Protein SpsA, Chain A"/>
    <property type="match status" value="1"/>
</dbReference>
<dbReference type="RefSeq" id="WP_190431302.1">
    <property type="nucleotide sequence ID" value="NZ_JAMPKM010000001.1"/>
</dbReference>
<dbReference type="PANTHER" id="PTHR43685:SF2">
    <property type="entry name" value="GLYCOSYLTRANSFERASE 2-LIKE DOMAIN-CONTAINING PROTEIN"/>
    <property type="match status" value="1"/>
</dbReference>
<dbReference type="InterPro" id="IPR029044">
    <property type="entry name" value="Nucleotide-diphossugar_trans"/>
</dbReference>
<dbReference type="CDD" id="cd00761">
    <property type="entry name" value="Glyco_tranf_GTA_type"/>
    <property type="match status" value="1"/>
</dbReference>
<evidence type="ECO:0000259" key="1">
    <source>
        <dbReference type="Pfam" id="PF00535"/>
    </source>
</evidence>
<name>A0ABV0J1W7_9CYAN</name>
<organism evidence="2 3">
    <name type="scientific">Trichocoleus desertorum GB2-A4</name>
    <dbReference type="NCBI Taxonomy" id="2933944"/>
    <lineage>
        <taxon>Bacteria</taxon>
        <taxon>Bacillati</taxon>
        <taxon>Cyanobacteriota</taxon>
        <taxon>Cyanophyceae</taxon>
        <taxon>Leptolyngbyales</taxon>
        <taxon>Trichocoleusaceae</taxon>
        <taxon>Trichocoleus</taxon>
    </lineage>
</organism>
<keyword evidence="3" id="KW-1185">Reference proteome</keyword>
<evidence type="ECO:0000313" key="3">
    <source>
        <dbReference type="Proteomes" id="UP001464891"/>
    </source>
</evidence>
<reference evidence="2 3" key="1">
    <citation type="submission" date="2022-04" db="EMBL/GenBank/DDBJ databases">
        <title>Positive selection, recombination, and allopatry shape intraspecific diversity of widespread and dominant cyanobacteria.</title>
        <authorList>
            <person name="Wei J."/>
            <person name="Shu W."/>
            <person name="Hu C."/>
        </authorList>
    </citation>
    <scope>NUCLEOTIDE SEQUENCE [LARGE SCALE GENOMIC DNA]</scope>
    <source>
        <strain evidence="2 3">GB2-A4</strain>
    </source>
</reference>
<feature type="domain" description="Glycosyltransferase 2-like" evidence="1">
    <location>
        <begin position="5"/>
        <end position="140"/>
    </location>
</feature>
<evidence type="ECO:0000313" key="2">
    <source>
        <dbReference type="EMBL" id="MEP0815763.1"/>
    </source>
</evidence>
<sequence>MIDFTVAIRTYNGEKRLPAVLDRLRSQVGTEGFSWEVLIVDNKSTDNTKKVVEAYQTNWPQAYPIRYTFEGEQGAAFARQRAIREAQGTFIGFLDDDNLPTPDWVAKACAFGQQHPEAGAYGSQIRGNFEVAPPQNFERIAAFLAIIDRGQQVFRYDTKVLPPGAGLVVRKQAWLENVPSRLLLRGPVGTSLSAKSEDIEALAYLKRGGWEIWHNPAMCIYHEIPKSRLEKAYLLNLCRGAGLGRHHIRMIGFKPWQRPFAFPIYLANDVRKVLLHFIKYYSVIKTDVVAACEMELLLGILISPFFLWREKYLEVKAASRYPNSLSTSV</sequence>
<comment type="caution">
    <text evidence="2">The sequence shown here is derived from an EMBL/GenBank/DDBJ whole genome shotgun (WGS) entry which is preliminary data.</text>
</comment>
<proteinExistence type="predicted"/>
<dbReference type="EMBL" id="JAMPKM010000001">
    <property type="protein sequence ID" value="MEP0815763.1"/>
    <property type="molecule type" value="Genomic_DNA"/>
</dbReference>
<dbReference type="InterPro" id="IPR001173">
    <property type="entry name" value="Glyco_trans_2-like"/>
</dbReference>